<accession>A0A1B6HSZ4</accession>
<reference evidence="1" key="1">
    <citation type="submission" date="2015-11" db="EMBL/GenBank/DDBJ databases">
        <title>De novo transcriptome assembly of four potential Pierce s Disease insect vectors from Arizona vineyards.</title>
        <authorList>
            <person name="Tassone E.E."/>
        </authorList>
    </citation>
    <scope>NUCLEOTIDE SEQUENCE</scope>
</reference>
<sequence length="108" mass="12189">KCSEHSKCKRISYSLEPTELSGEIITSKNSNTCDIYDKNISEEVNNEEGLRQSQSRFTSGLWGSEIAHIEENGSYLTPCSTIVNNKIDKLEEIAEDNNLQEHGDYDES</sequence>
<dbReference type="EMBL" id="GECU01029908">
    <property type="protein sequence ID" value="JAS77798.1"/>
    <property type="molecule type" value="Transcribed_RNA"/>
</dbReference>
<dbReference type="AlphaFoldDB" id="A0A1B6HSZ4"/>
<feature type="non-terminal residue" evidence="1">
    <location>
        <position position="108"/>
    </location>
</feature>
<protein>
    <submittedName>
        <fullName evidence="1">Uncharacterized protein</fullName>
    </submittedName>
</protein>
<feature type="non-terminal residue" evidence="1">
    <location>
        <position position="1"/>
    </location>
</feature>
<evidence type="ECO:0000313" key="1">
    <source>
        <dbReference type="EMBL" id="JAS77798.1"/>
    </source>
</evidence>
<organism evidence="1">
    <name type="scientific">Homalodisca liturata</name>
    <dbReference type="NCBI Taxonomy" id="320908"/>
    <lineage>
        <taxon>Eukaryota</taxon>
        <taxon>Metazoa</taxon>
        <taxon>Ecdysozoa</taxon>
        <taxon>Arthropoda</taxon>
        <taxon>Hexapoda</taxon>
        <taxon>Insecta</taxon>
        <taxon>Pterygota</taxon>
        <taxon>Neoptera</taxon>
        <taxon>Paraneoptera</taxon>
        <taxon>Hemiptera</taxon>
        <taxon>Auchenorrhyncha</taxon>
        <taxon>Membracoidea</taxon>
        <taxon>Cicadellidae</taxon>
        <taxon>Cicadellinae</taxon>
        <taxon>Proconiini</taxon>
        <taxon>Homalodisca</taxon>
    </lineage>
</organism>
<gene>
    <name evidence="1" type="ORF">g.295</name>
</gene>
<name>A0A1B6HSZ4_9HEMI</name>
<proteinExistence type="predicted"/>